<dbReference type="RefSeq" id="WP_167229342.1">
    <property type="nucleotide sequence ID" value="NZ_VUYU01000023.1"/>
</dbReference>
<proteinExistence type="predicted"/>
<accession>A0ABX0LYG1</accession>
<protein>
    <submittedName>
        <fullName evidence="1">Uncharacterized protein</fullName>
    </submittedName>
</protein>
<name>A0ABX0LYG1_9BURK</name>
<organism evidence="1 2">
    <name type="scientific">Massilia rubra</name>
    <dbReference type="NCBI Taxonomy" id="2607910"/>
    <lineage>
        <taxon>Bacteria</taxon>
        <taxon>Pseudomonadati</taxon>
        <taxon>Pseudomonadota</taxon>
        <taxon>Betaproteobacteria</taxon>
        <taxon>Burkholderiales</taxon>
        <taxon>Oxalobacteraceae</taxon>
        <taxon>Telluria group</taxon>
        <taxon>Massilia</taxon>
    </lineage>
</organism>
<reference evidence="1 2" key="1">
    <citation type="submission" date="2019-09" db="EMBL/GenBank/DDBJ databases">
        <title>Taxonomy of Antarctic Massilia spp.: description of Massilia rubra sp. nov., Massilia aquatica sp. nov., Massilia mucilaginosa sp. nov., Massilia frigida sp. nov. isolated from streams, lakes and regoliths.</title>
        <authorList>
            <person name="Holochova P."/>
            <person name="Sedlacek I."/>
            <person name="Kralova S."/>
            <person name="Maslanova I."/>
            <person name="Busse H.-J."/>
            <person name="Stankova E."/>
            <person name="Vrbovska V."/>
            <person name="Kovarovic V."/>
            <person name="Bartak M."/>
            <person name="Svec P."/>
            <person name="Pantucek R."/>
        </authorList>
    </citation>
    <scope>NUCLEOTIDE SEQUENCE [LARGE SCALE GENOMIC DNA]</scope>
    <source>
        <strain evidence="1 2">CCM 8692</strain>
    </source>
</reference>
<evidence type="ECO:0000313" key="1">
    <source>
        <dbReference type="EMBL" id="NHZ36952.1"/>
    </source>
</evidence>
<comment type="caution">
    <text evidence="1">The sequence shown here is derived from an EMBL/GenBank/DDBJ whole genome shotgun (WGS) entry which is preliminary data.</text>
</comment>
<evidence type="ECO:0000313" key="2">
    <source>
        <dbReference type="Proteomes" id="UP000785613"/>
    </source>
</evidence>
<dbReference type="EMBL" id="VUYU01000023">
    <property type="protein sequence ID" value="NHZ36952.1"/>
    <property type="molecule type" value="Genomic_DNA"/>
</dbReference>
<dbReference type="Proteomes" id="UP000785613">
    <property type="component" value="Unassembled WGS sequence"/>
</dbReference>
<keyword evidence="2" id="KW-1185">Reference proteome</keyword>
<sequence>MKLFPELADDPFFRFSEDSKWNACIGPQGNEENYVDGYIEAATKLANLVIEGELYISRDTLVLPILYNARHAIELSLKFTIRELHTAGVLRDPAKGNHDIATHLLKLTDARVGDFQLRGYFNRLGPFVRSLAAIDIDGQQLRYAYDQEGTASLGNRPLANLKIIRDSLADLGIILEQMKARVRHFCEENSTGTLTSICSRSDLGEIAQELHALQDRRGPSYMAVRKRLKARFGLGNKTLDDAIATIETNRELGVLLDRTCTLKYLSDENARLFVAKWTSLHPPREEGQRGARIVRSSEIFALIREEPSSAPLAFQLIEVIDVDELADIATIFYLARDGIFPEFYEEMLEHTKKEYIDWDDHQDKVQHLLKKTNFLKCFVKGLQKLGHPKLAEELMQTRPDLA</sequence>
<gene>
    <name evidence="1" type="ORF">F0185_25630</name>
</gene>